<sequence>MRSPAWCATTPQRGPARQSEQMPVVGESGRSANGRSGLRCPNLFRAARKGKMDLALFPQVSIAF</sequence>
<protein>
    <submittedName>
        <fullName evidence="4">LysR family transcriptional regulator</fullName>
    </submittedName>
</protein>
<accession>A0A183F1L9</accession>
<name>A0A183F1L9_9BILA</name>
<evidence type="ECO:0000313" key="4">
    <source>
        <dbReference type="WBParaSite" id="GPUH_0002714001-mRNA-1"/>
    </source>
</evidence>
<dbReference type="EMBL" id="UYRT01119175">
    <property type="protein sequence ID" value="VDN49979.1"/>
    <property type="molecule type" value="Genomic_DNA"/>
</dbReference>
<keyword evidence="3" id="KW-1185">Reference proteome</keyword>
<dbReference type="WBParaSite" id="GPUH_0002714001-mRNA-1">
    <property type="protein sequence ID" value="GPUH_0002714001-mRNA-1"/>
    <property type="gene ID" value="GPUH_0002714001"/>
</dbReference>
<reference evidence="4" key="1">
    <citation type="submission" date="2016-06" db="UniProtKB">
        <authorList>
            <consortium name="WormBaseParasite"/>
        </authorList>
    </citation>
    <scope>IDENTIFICATION</scope>
</reference>
<evidence type="ECO:0000313" key="3">
    <source>
        <dbReference type="Proteomes" id="UP000271098"/>
    </source>
</evidence>
<organism evidence="4">
    <name type="scientific">Gongylonema pulchrum</name>
    <dbReference type="NCBI Taxonomy" id="637853"/>
    <lineage>
        <taxon>Eukaryota</taxon>
        <taxon>Metazoa</taxon>
        <taxon>Ecdysozoa</taxon>
        <taxon>Nematoda</taxon>
        <taxon>Chromadorea</taxon>
        <taxon>Rhabditida</taxon>
        <taxon>Spirurina</taxon>
        <taxon>Spiruromorpha</taxon>
        <taxon>Spiruroidea</taxon>
        <taxon>Gongylonematidae</taxon>
        <taxon>Gongylonema</taxon>
    </lineage>
</organism>
<feature type="region of interest" description="Disordered" evidence="1">
    <location>
        <begin position="1"/>
        <end position="38"/>
    </location>
</feature>
<reference evidence="2 3" key="2">
    <citation type="submission" date="2018-11" db="EMBL/GenBank/DDBJ databases">
        <authorList>
            <consortium name="Pathogen Informatics"/>
        </authorList>
    </citation>
    <scope>NUCLEOTIDE SEQUENCE [LARGE SCALE GENOMIC DNA]</scope>
</reference>
<evidence type="ECO:0000313" key="2">
    <source>
        <dbReference type="EMBL" id="VDN49979.1"/>
    </source>
</evidence>
<gene>
    <name evidence="2" type="ORF">GPUH_LOCUS27110</name>
</gene>
<evidence type="ECO:0000256" key="1">
    <source>
        <dbReference type="SAM" id="MobiDB-lite"/>
    </source>
</evidence>
<dbReference type="AlphaFoldDB" id="A0A183F1L9"/>
<dbReference type="Proteomes" id="UP000271098">
    <property type="component" value="Unassembled WGS sequence"/>
</dbReference>
<proteinExistence type="predicted"/>